<organism evidence="2 3">
    <name type="scientific">Vanrija humicola</name>
    <name type="common">Yeast</name>
    <name type="synonym">Cryptococcus humicola</name>
    <dbReference type="NCBI Taxonomy" id="5417"/>
    <lineage>
        <taxon>Eukaryota</taxon>
        <taxon>Fungi</taxon>
        <taxon>Dikarya</taxon>
        <taxon>Basidiomycota</taxon>
        <taxon>Agaricomycotina</taxon>
        <taxon>Tremellomycetes</taxon>
        <taxon>Trichosporonales</taxon>
        <taxon>Trichosporonaceae</taxon>
        <taxon>Vanrija</taxon>
    </lineage>
</organism>
<proteinExistence type="predicted"/>
<evidence type="ECO:0000256" key="1">
    <source>
        <dbReference type="SAM" id="MobiDB-lite"/>
    </source>
</evidence>
<reference evidence="2 3" key="1">
    <citation type="journal article" date="2019" name="PLoS Genet.">
        <title>Convergent evolution of linked mating-type loci in basidiomycete fungi.</title>
        <authorList>
            <person name="Sun S."/>
            <person name="Coelho M.A."/>
            <person name="Heitman J."/>
            <person name="Nowrousian M."/>
        </authorList>
    </citation>
    <scope>NUCLEOTIDE SEQUENCE [LARGE SCALE GENOMIC DNA]</scope>
    <source>
        <strain evidence="2 3">CBS 4282</strain>
    </source>
</reference>
<dbReference type="Proteomes" id="UP000473826">
    <property type="component" value="Unassembled WGS sequence"/>
</dbReference>
<feature type="region of interest" description="Disordered" evidence="1">
    <location>
        <begin position="29"/>
        <end position="48"/>
    </location>
</feature>
<name>A0A7D8Z0G9_VANHU</name>
<sequence length="164" mass="18043">MTKSTVLTLFNTSQRSLVCPLHHHNGILHPLRDPPHQPQRARRHAAPRRGVLRRGHRLPVRPRPEPAEGLAAMVRASLAITDARFRVGPPGGQQARHARAPVLLAPDARGARRAPDPYLGAQGQGWAGGCSCRRRAGPGELGVQGRRVPFALLRTRLRRQQARV</sequence>
<comment type="caution">
    <text evidence="2">The sequence shown here is derived from an EMBL/GenBank/DDBJ whole genome shotgun (WGS) entry which is preliminary data.</text>
</comment>
<evidence type="ECO:0000313" key="2">
    <source>
        <dbReference type="EMBL" id="TXT05084.1"/>
    </source>
</evidence>
<gene>
    <name evidence="2" type="ORF">VHUM_03904</name>
</gene>
<dbReference type="AlphaFoldDB" id="A0A7D8Z0G9"/>
<dbReference type="EMBL" id="QKWK01000012">
    <property type="protein sequence ID" value="TXT05084.1"/>
    <property type="molecule type" value="Genomic_DNA"/>
</dbReference>
<protein>
    <submittedName>
        <fullName evidence="2">Uncharacterized protein</fullName>
    </submittedName>
</protein>
<feature type="compositionally biased region" description="Basic residues" evidence="1">
    <location>
        <begin position="39"/>
        <end position="48"/>
    </location>
</feature>
<accession>A0A7D8Z0G9</accession>
<evidence type="ECO:0000313" key="3">
    <source>
        <dbReference type="Proteomes" id="UP000473826"/>
    </source>
</evidence>
<keyword evidence="3" id="KW-1185">Reference proteome</keyword>